<dbReference type="Proteomes" id="UP001556617">
    <property type="component" value="Unassembled WGS sequence"/>
</dbReference>
<dbReference type="PANTHER" id="PTHR43280">
    <property type="entry name" value="ARAC-FAMILY TRANSCRIPTIONAL REGULATOR"/>
    <property type="match status" value="1"/>
</dbReference>
<dbReference type="Pfam" id="PF07883">
    <property type="entry name" value="Cupin_2"/>
    <property type="match status" value="1"/>
</dbReference>
<evidence type="ECO:0000259" key="4">
    <source>
        <dbReference type="PROSITE" id="PS01124"/>
    </source>
</evidence>
<dbReference type="InterPro" id="IPR037923">
    <property type="entry name" value="HTH-like"/>
</dbReference>
<sequence length="312" mass="36585">MDILQLLSTLDPIEIHQKKTKQFLTEFPDNENTTNFRLPSHLFFKHKSVSLSKHHRFAKYPTHSHEFVEINYIFSGTVTEIINGERVILKKKDFILIPPKIAHEILPLSEKDIMINLMFPLHSFSAQDVSYMINDSSITLDLFIKRNATKPVHLNDTKISQYIESIATEYFLPEKFSNEMIHHYVSLLFFQLFRLLHDNLLPEIKEQILTTVLHTIEENFASITLQDLSQKTGYSYSYTSNLIKKELHSTFSEIVLNQKLLHAADLLRNTNLPIDSIIMQVGLNNKTYFYKKFKSYYDTTPKAYRKMADYKN</sequence>
<keyword evidence="1" id="KW-0805">Transcription regulation</keyword>
<dbReference type="Pfam" id="PF12833">
    <property type="entry name" value="HTH_18"/>
    <property type="match status" value="1"/>
</dbReference>
<comment type="caution">
    <text evidence="5">The sequence shown here is derived from an EMBL/GenBank/DDBJ whole genome shotgun (WGS) entry which is preliminary data.</text>
</comment>
<dbReference type="Gene3D" id="2.60.120.10">
    <property type="entry name" value="Jelly Rolls"/>
    <property type="match status" value="1"/>
</dbReference>
<protein>
    <submittedName>
        <fullName evidence="5">AraC family transcriptional regulator</fullName>
    </submittedName>
</protein>
<dbReference type="EMBL" id="JBFPER010000001">
    <property type="protein sequence ID" value="MEX0379972.1"/>
    <property type="molecule type" value="Genomic_DNA"/>
</dbReference>
<evidence type="ECO:0000313" key="5">
    <source>
        <dbReference type="EMBL" id="MEX0379972.1"/>
    </source>
</evidence>
<evidence type="ECO:0000256" key="1">
    <source>
        <dbReference type="ARBA" id="ARBA00023015"/>
    </source>
</evidence>
<feature type="domain" description="HTH araC/xylS-type" evidence="4">
    <location>
        <begin position="210"/>
        <end position="307"/>
    </location>
</feature>
<accession>A0ABV3S0K8</accession>
<gene>
    <name evidence="5" type="ORF">AB3K24_01155</name>
</gene>
<evidence type="ECO:0000256" key="3">
    <source>
        <dbReference type="ARBA" id="ARBA00023163"/>
    </source>
</evidence>
<keyword evidence="6" id="KW-1185">Reference proteome</keyword>
<evidence type="ECO:0000313" key="6">
    <source>
        <dbReference type="Proteomes" id="UP001556617"/>
    </source>
</evidence>
<dbReference type="InterPro" id="IPR018060">
    <property type="entry name" value="HTH_AraC"/>
</dbReference>
<dbReference type="RefSeq" id="WP_367973407.1">
    <property type="nucleotide sequence ID" value="NZ_JBFPEQ010000001.1"/>
</dbReference>
<dbReference type="SUPFAM" id="SSF46689">
    <property type="entry name" value="Homeodomain-like"/>
    <property type="match status" value="1"/>
</dbReference>
<dbReference type="InterPro" id="IPR018062">
    <property type="entry name" value="HTH_AraC-typ_CS"/>
</dbReference>
<dbReference type="PROSITE" id="PS01124">
    <property type="entry name" value="HTH_ARAC_FAMILY_2"/>
    <property type="match status" value="1"/>
</dbReference>
<dbReference type="Gene3D" id="1.10.10.60">
    <property type="entry name" value="Homeodomain-like"/>
    <property type="match status" value="2"/>
</dbReference>
<dbReference type="SMART" id="SM00342">
    <property type="entry name" value="HTH_ARAC"/>
    <property type="match status" value="1"/>
</dbReference>
<keyword evidence="2" id="KW-0238">DNA-binding</keyword>
<keyword evidence="3" id="KW-0804">Transcription</keyword>
<evidence type="ECO:0000256" key="2">
    <source>
        <dbReference type="ARBA" id="ARBA00023125"/>
    </source>
</evidence>
<dbReference type="PANTHER" id="PTHR43280:SF28">
    <property type="entry name" value="HTH-TYPE TRANSCRIPTIONAL ACTIVATOR RHAS"/>
    <property type="match status" value="1"/>
</dbReference>
<name>A0ABV3S0K8_9LACO</name>
<dbReference type="InterPro" id="IPR014710">
    <property type="entry name" value="RmlC-like_jellyroll"/>
</dbReference>
<dbReference type="InterPro" id="IPR009057">
    <property type="entry name" value="Homeodomain-like_sf"/>
</dbReference>
<proteinExistence type="predicted"/>
<dbReference type="PROSITE" id="PS00041">
    <property type="entry name" value="HTH_ARAC_FAMILY_1"/>
    <property type="match status" value="1"/>
</dbReference>
<dbReference type="InterPro" id="IPR013096">
    <property type="entry name" value="Cupin_2"/>
</dbReference>
<organism evidence="5 6">
    <name type="scientific">Leuconostoc aquikimchii</name>
    <dbReference type="NCBI Taxonomy" id="3236804"/>
    <lineage>
        <taxon>Bacteria</taxon>
        <taxon>Bacillati</taxon>
        <taxon>Bacillota</taxon>
        <taxon>Bacilli</taxon>
        <taxon>Lactobacillales</taxon>
        <taxon>Lactobacillaceae</taxon>
        <taxon>Leuconostoc</taxon>
    </lineage>
</organism>
<reference evidence="5 6" key="1">
    <citation type="submission" date="2024-07" db="EMBL/GenBank/DDBJ databases">
        <authorList>
            <person name="Yun M."/>
        </authorList>
    </citation>
    <scope>NUCLEOTIDE SEQUENCE [LARGE SCALE GENOMIC DNA]</scope>
    <source>
        <strain evidence="5 6">MS01</strain>
    </source>
</reference>
<dbReference type="SUPFAM" id="SSF51215">
    <property type="entry name" value="Regulatory protein AraC"/>
    <property type="match status" value="1"/>
</dbReference>